<dbReference type="Proteomes" id="UP001589891">
    <property type="component" value="Unassembled WGS sequence"/>
</dbReference>
<proteinExistence type="predicted"/>
<sequence length="66" mass="7342">MADIELLKRLTAACDIERCADEEERDRNLNDFYGEISLPSVIEAARRYAEIRASAGLELAGQGREG</sequence>
<dbReference type="EMBL" id="JBHLSS010000033">
    <property type="protein sequence ID" value="MFC0708966.1"/>
    <property type="molecule type" value="Genomic_DNA"/>
</dbReference>
<evidence type="ECO:0000313" key="1">
    <source>
        <dbReference type="EMBL" id="MFC0708966.1"/>
    </source>
</evidence>
<name>A0ABV6SHF0_AZOPA</name>
<evidence type="ECO:0000313" key="2">
    <source>
        <dbReference type="Proteomes" id="UP001589891"/>
    </source>
</evidence>
<comment type="caution">
    <text evidence="1">The sequence shown here is derived from an EMBL/GenBank/DDBJ whole genome shotgun (WGS) entry which is preliminary data.</text>
</comment>
<protein>
    <submittedName>
        <fullName evidence="1">Uncharacterized protein</fullName>
    </submittedName>
</protein>
<accession>A0ABV6SHF0</accession>
<organism evidence="1 2">
    <name type="scientific">Azorhizophilus paspali</name>
    <name type="common">Azotobacter paspali</name>
    <dbReference type="NCBI Taxonomy" id="69963"/>
    <lineage>
        <taxon>Bacteria</taxon>
        <taxon>Pseudomonadati</taxon>
        <taxon>Pseudomonadota</taxon>
        <taxon>Gammaproteobacteria</taxon>
        <taxon>Pseudomonadales</taxon>
        <taxon>Pseudomonadaceae</taxon>
        <taxon>Azorhizophilus</taxon>
    </lineage>
</organism>
<dbReference type="RefSeq" id="WP_376943428.1">
    <property type="nucleotide sequence ID" value="NZ_CP171449.1"/>
</dbReference>
<keyword evidence="2" id="KW-1185">Reference proteome</keyword>
<gene>
    <name evidence="1" type="ORF">ACFFGX_04955</name>
</gene>
<reference evidence="1 2" key="1">
    <citation type="submission" date="2024-09" db="EMBL/GenBank/DDBJ databases">
        <authorList>
            <person name="Sun Q."/>
            <person name="Mori K."/>
        </authorList>
    </citation>
    <scope>NUCLEOTIDE SEQUENCE [LARGE SCALE GENOMIC DNA]</scope>
    <source>
        <strain evidence="1 2">NCAIM B.01794</strain>
    </source>
</reference>